<evidence type="ECO:0000313" key="3">
    <source>
        <dbReference type="RefSeq" id="XP_060671862.1"/>
    </source>
</evidence>
<organism evidence="2 3">
    <name type="scientific">Ziziphus jujuba</name>
    <name type="common">Chinese jujube</name>
    <name type="synonym">Ziziphus sativa</name>
    <dbReference type="NCBI Taxonomy" id="326968"/>
    <lineage>
        <taxon>Eukaryota</taxon>
        <taxon>Viridiplantae</taxon>
        <taxon>Streptophyta</taxon>
        <taxon>Embryophyta</taxon>
        <taxon>Tracheophyta</taxon>
        <taxon>Spermatophyta</taxon>
        <taxon>Magnoliopsida</taxon>
        <taxon>eudicotyledons</taxon>
        <taxon>Gunneridae</taxon>
        <taxon>Pentapetalae</taxon>
        <taxon>rosids</taxon>
        <taxon>fabids</taxon>
        <taxon>Rosales</taxon>
        <taxon>Rhamnaceae</taxon>
        <taxon>Paliureae</taxon>
        <taxon>Ziziphus</taxon>
    </lineage>
</organism>
<proteinExistence type="predicted"/>
<dbReference type="InterPro" id="IPR036047">
    <property type="entry name" value="F-box-like_dom_sf"/>
</dbReference>
<accession>A0ABM4A552</accession>
<evidence type="ECO:0000313" key="2">
    <source>
        <dbReference type="Proteomes" id="UP001652623"/>
    </source>
</evidence>
<dbReference type="InterPro" id="IPR005174">
    <property type="entry name" value="KIB1-4_b-propeller"/>
</dbReference>
<dbReference type="Pfam" id="PF03478">
    <property type="entry name" value="Beta-prop_KIB1-4"/>
    <property type="match status" value="1"/>
</dbReference>
<dbReference type="PANTHER" id="PTHR44259">
    <property type="entry name" value="OS07G0183000 PROTEIN-RELATED"/>
    <property type="match status" value="1"/>
</dbReference>
<evidence type="ECO:0000313" key="4">
    <source>
        <dbReference type="RefSeq" id="XP_060671863.1"/>
    </source>
</evidence>
<dbReference type="SUPFAM" id="SSF81383">
    <property type="entry name" value="F-box domain"/>
    <property type="match status" value="1"/>
</dbReference>
<dbReference type="Gene3D" id="1.20.1280.50">
    <property type="match status" value="1"/>
</dbReference>
<evidence type="ECO:0000313" key="5">
    <source>
        <dbReference type="RefSeq" id="XP_060671864.1"/>
    </source>
</evidence>
<dbReference type="InterPro" id="IPR050942">
    <property type="entry name" value="F-box_BR-signaling"/>
</dbReference>
<dbReference type="RefSeq" id="XP_060671862.1">
    <property type="nucleotide sequence ID" value="XM_060815879.1"/>
</dbReference>
<dbReference type="RefSeq" id="XP_060671864.1">
    <property type="nucleotide sequence ID" value="XM_060815881.1"/>
</dbReference>
<dbReference type="RefSeq" id="XP_060671863.1">
    <property type="nucleotide sequence ID" value="XM_060815880.1"/>
</dbReference>
<dbReference type="PANTHER" id="PTHR44259:SF15">
    <property type="entry name" value="F-BOX PROTEIN KIB2-RELATED"/>
    <property type="match status" value="1"/>
</dbReference>
<sequence>MASNWSELQMELLDLIIKRLDAIVDIIRFKAVCSKWYRATQLYMTSPLLMLPRDKKEEADDCRFFSVAENKIYKINNVFDGFHGAWCVGSSHGWLLILDKETKPHLLNPLSGAKVQLPFINTLLPYQELQLYRSSPTFVELLVKFCFSKAILMSSDLCLSDVSRGKSFCIVVIYGLSSQRLAFCMPGDSTWTRFGGDDHEYLDITCHNGMLYSLSSKGLVEIWDFHGPSPKKVLVFELSTTVCQFLEAHTRFLDKITFLIESKGDLLLVLMLQTDREFAIYKLDYSGKVWIPVETLSDQALFISENECMSVSTRNFPKLRENSIYFINSSKYSKIGRYNVGVFNFKEKKLDDEAEDNKYFRSIYWPVYWVALNPR</sequence>
<name>A0ABM4A552_ZIZJJ</name>
<feature type="domain" description="KIB1-4 beta-propeller" evidence="1">
    <location>
        <begin position="64"/>
        <end position="344"/>
    </location>
</feature>
<keyword evidence="2" id="KW-1185">Reference proteome</keyword>
<dbReference type="GeneID" id="132799251"/>
<evidence type="ECO:0000259" key="1">
    <source>
        <dbReference type="Pfam" id="PF03478"/>
    </source>
</evidence>
<gene>
    <name evidence="3 4 5" type="primary">LOC132799251</name>
</gene>
<protein>
    <submittedName>
        <fullName evidence="3 4">F-box protein At4g22660</fullName>
    </submittedName>
</protein>
<dbReference type="Proteomes" id="UP001652623">
    <property type="component" value="Chromosome 3"/>
</dbReference>
<reference evidence="3 4" key="1">
    <citation type="submission" date="2025-05" db="UniProtKB">
        <authorList>
            <consortium name="RefSeq"/>
        </authorList>
    </citation>
    <scope>IDENTIFICATION</scope>
    <source>
        <tissue evidence="3 4">Seedling</tissue>
    </source>
</reference>